<proteinExistence type="inferred from homology"/>
<keyword evidence="13" id="KW-1185">Reference proteome</keyword>
<dbReference type="SMART" id="SM00364">
    <property type="entry name" value="LRR_BAC"/>
    <property type="match status" value="3"/>
</dbReference>
<dbReference type="InterPro" id="IPR032675">
    <property type="entry name" value="LRR_dom_sf"/>
</dbReference>
<dbReference type="EMBL" id="JBDJPC010000010">
    <property type="protein sequence ID" value="KAL1490365.1"/>
    <property type="molecule type" value="Genomic_DNA"/>
</dbReference>
<dbReference type="PANTHER" id="PTHR45773">
    <property type="entry name" value="SLIT AND NTRK-LIKE PROTEIN 4-RELATED"/>
    <property type="match status" value="1"/>
</dbReference>
<feature type="transmembrane region" description="Helical" evidence="9">
    <location>
        <begin position="503"/>
        <end position="526"/>
    </location>
</feature>
<dbReference type="Proteomes" id="UP001566132">
    <property type="component" value="Unassembled WGS sequence"/>
</dbReference>
<evidence type="ECO:0000256" key="3">
    <source>
        <dbReference type="ARBA" id="ARBA00022614"/>
    </source>
</evidence>
<evidence type="ECO:0000313" key="13">
    <source>
        <dbReference type="Proteomes" id="UP001566132"/>
    </source>
</evidence>
<dbReference type="AlphaFoldDB" id="A0ABD1E707"/>
<dbReference type="Pfam" id="PF00560">
    <property type="entry name" value="LRR_1"/>
    <property type="match status" value="1"/>
</dbReference>
<dbReference type="PANTHER" id="PTHR45773:SF10">
    <property type="match status" value="1"/>
</dbReference>
<evidence type="ECO:0000256" key="10">
    <source>
        <dbReference type="SAM" id="SignalP"/>
    </source>
</evidence>
<dbReference type="InterPro" id="IPR003591">
    <property type="entry name" value="Leu-rich_rpt_typical-subtyp"/>
</dbReference>
<feature type="domain" description="LRRCT" evidence="11">
    <location>
        <begin position="436"/>
        <end position="486"/>
    </location>
</feature>
<dbReference type="PROSITE" id="PS51450">
    <property type="entry name" value="LRR"/>
    <property type="match status" value="1"/>
</dbReference>
<evidence type="ECO:0000256" key="2">
    <source>
        <dbReference type="ARBA" id="ARBA00010439"/>
    </source>
</evidence>
<organism evidence="12 13">
    <name type="scientific">Hypothenemus hampei</name>
    <name type="common">Coffee berry borer</name>
    <dbReference type="NCBI Taxonomy" id="57062"/>
    <lineage>
        <taxon>Eukaryota</taxon>
        <taxon>Metazoa</taxon>
        <taxon>Ecdysozoa</taxon>
        <taxon>Arthropoda</taxon>
        <taxon>Hexapoda</taxon>
        <taxon>Insecta</taxon>
        <taxon>Pterygota</taxon>
        <taxon>Neoptera</taxon>
        <taxon>Endopterygota</taxon>
        <taxon>Coleoptera</taxon>
        <taxon>Polyphaga</taxon>
        <taxon>Cucujiformia</taxon>
        <taxon>Curculionidae</taxon>
        <taxon>Scolytinae</taxon>
        <taxon>Hypothenemus</taxon>
    </lineage>
</organism>
<reference evidence="12 13" key="1">
    <citation type="submission" date="2024-05" db="EMBL/GenBank/DDBJ databases">
        <title>Genetic variation in Jamaican populations of the coffee berry borer (Hypothenemus hampei).</title>
        <authorList>
            <person name="Errbii M."/>
            <person name="Myrie A."/>
        </authorList>
    </citation>
    <scope>NUCLEOTIDE SEQUENCE [LARGE SCALE GENOMIC DNA]</scope>
    <source>
        <strain evidence="12">JA-Hopewell-2020-01-JO</strain>
        <tissue evidence="12">Whole body</tissue>
    </source>
</reference>
<dbReference type="Pfam" id="PF13855">
    <property type="entry name" value="LRR_8"/>
    <property type="match status" value="4"/>
</dbReference>
<evidence type="ECO:0000256" key="1">
    <source>
        <dbReference type="ARBA" id="ARBA00004479"/>
    </source>
</evidence>
<dbReference type="SMART" id="SM00369">
    <property type="entry name" value="LRR_TYP"/>
    <property type="match status" value="8"/>
</dbReference>
<evidence type="ECO:0000256" key="6">
    <source>
        <dbReference type="ARBA" id="ARBA00022737"/>
    </source>
</evidence>
<keyword evidence="6" id="KW-0677">Repeat</keyword>
<gene>
    <name evidence="12" type="ORF">ABEB36_013074</name>
</gene>
<keyword evidence="7 9" id="KW-1133">Transmembrane helix</keyword>
<dbReference type="SMART" id="SM00082">
    <property type="entry name" value="LRRCT"/>
    <property type="match status" value="1"/>
</dbReference>
<comment type="similarity">
    <text evidence="2">Belongs to the SLITRK family.</text>
</comment>
<evidence type="ECO:0000256" key="5">
    <source>
        <dbReference type="ARBA" id="ARBA00022729"/>
    </source>
</evidence>
<feature type="chain" id="PRO_5044881910" description="LRRCT domain-containing protein" evidence="10">
    <location>
        <begin position="25"/>
        <end position="597"/>
    </location>
</feature>
<evidence type="ECO:0000313" key="12">
    <source>
        <dbReference type="EMBL" id="KAL1490365.1"/>
    </source>
</evidence>
<evidence type="ECO:0000259" key="11">
    <source>
        <dbReference type="SMART" id="SM00082"/>
    </source>
</evidence>
<keyword evidence="3" id="KW-0433">Leucine-rich repeat</keyword>
<dbReference type="SUPFAM" id="SSF52047">
    <property type="entry name" value="RNI-like"/>
    <property type="match status" value="1"/>
</dbReference>
<comment type="subcellular location">
    <subcellularLocation>
        <location evidence="1">Membrane</location>
        <topology evidence="1">Single-pass type I membrane protein</topology>
    </subcellularLocation>
</comment>
<dbReference type="InterPro" id="IPR000483">
    <property type="entry name" value="Cys-rich_flank_reg_C"/>
</dbReference>
<keyword evidence="4 9" id="KW-0812">Transmembrane</keyword>
<protein>
    <recommendedName>
        <fullName evidence="11">LRRCT domain-containing protein</fullName>
    </recommendedName>
</protein>
<dbReference type="SMART" id="SM00365">
    <property type="entry name" value="LRR_SD22"/>
    <property type="match status" value="6"/>
</dbReference>
<keyword evidence="8 9" id="KW-0472">Membrane</keyword>
<feature type="signal peptide" evidence="10">
    <location>
        <begin position="1"/>
        <end position="24"/>
    </location>
</feature>
<dbReference type="InterPro" id="IPR001611">
    <property type="entry name" value="Leu-rich_rpt"/>
</dbReference>
<evidence type="ECO:0000256" key="8">
    <source>
        <dbReference type="ARBA" id="ARBA00023136"/>
    </source>
</evidence>
<dbReference type="GO" id="GO:0016020">
    <property type="term" value="C:membrane"/>
    <property type="evidence" value="ECO:0007669"/>
    <property type="project" value="UniProtKB-SubCell"/>
</dbReference>
<comment type="caution">
    <text evidence="12">The sequence shown here is derived from an EMBL/GenBank/DDBJ whole genome shotgun (WGS) entry which is preliminary data.</text>
</comment>
<sequence>MLLSCRHLHLPNLILIWLLSSGVAGGTSPLCPASCTCISSDKGKRKISCLAGGLSDPIPTGQMDPRIEILEISAPENKKNWLSVTSIFQHFKQLEELYIINSNVNQISMHAFWGVPTLRVLDLSANSITTVFDHNFRGLVNLMELNLDDNRIAQLSTGAFKHLTELRTLSLQRNALKNLVARTFLKLVKLHVLKLSGNPFEELDPEAFKDIPELRTLECRGCGLRRINTQIYHLLPYLTHLDLGHNAIQFLYYDEFQDLHRLHSLKLDGNLFPVILENTFVHQQQLKFLCLARNRIAKIPDTALKNLTSLVELDIGYNKLYKVESVAFSYVAKNLQKLTLSGNNLKMDGVKSILNTLYNVRELNVAHMKFDKVSADFFPDRIQILNLSFNNFSEIYPEIFPKNLQILDITNNRISGLNASTVEYFQTLKSVNLDGNPWTCDLCHISDVFSRVNKSRLFVNATCAFPSVLKHKPLVKLSLEDIPACGHSAYTEEDLEETSRRGLFIGLVCILTFAVSSIVFVVCSCVQRHKRNAAQRDKRTRAERQENSLDTTTSLKSQISFQFPLDLTEKKLTVSTIDEIKRDERQGMSNGSIVTGL</sequence>
<dbReference type="FunFam" id="3.80.10.10:FF:001164">
    <property type="entry name" value="GH01279p"/>
    <property type="match status" value="1"/>
</dbReference>
<evidence type="ECO:0000256" key="9">
    <source>
        <dbReference type="SAM" id="Phobius"/>
    </source>
</evidence>
<name>A0ABD1E707_HYPHA</name>
<dbReference type="Gene3D" id="3.80.10.10">
    <property type="entry name" value="Ribonuclease Inhibitor"/>
    <property type="match status" value="3"/>
</dbReference>
<accession>A0ABD1E707</accession>
<dbReference type="GO" id="GO:0071944">
    <property type="term" value="C:cell periphery"/>
    <property type="evidence" value="ECO:0007669"/>
    <property type="project" value="UniProtKB-ARBA"/>
</dbReference>
<keyword evidence="5 10" id="KW-0732">Signal</keyword>
<evidence type="ECO:0000256" key="4">
    <source>
        <dbReference type="ARBA" id="ARBA00022692"/>
    </source>
</evidence>
<evidence type="ECO:0000256" key="7">
    <source>
        <dbReference type="ARBA" id="ARBA00022989"/>
    </source>
</evidence>